<keyword evidence="7" id="KW-1185">Reference proteome</keyword>
<feature type="transmembrane region" description="Helical" evidence="5">
    <location>
        <begin position="71"/>
        <end position="98"/>
    </location>
</feature>
<dbReference type="STRING" id="331657.A0A4U0X333"/>
<proteinExistence type="predicted"/>
<evidence type="ECO:0008006" key="8">
    <source>
        <dbReference type="Google" id="ProtNLM"/>
    </source>
</evidence>
<keyword evidence="2 5" id="KW-0812">Transmembrane</keyword>
<feature type="transmembrane region" description="Helical" evidence="5">
    <location>
        <begin position="218"/>
        <end position="240"/>
    </location>
</feature>
<evidence type="ECO:0000256" key="3">
    <source>
        <dbReference type="ARBA" id="ARBA00022989"/>
    </source>
</evidence>
<evidence type="ECO:0000256" key="2">
    <source>
        <dbReference type="ARBA" id="ARBA00022692"/>
    </source>
</evidence>
<feature type="transmembrane region" description="Helical" evidence="5">
    <location>
        <begin position="37"/>
        <end position="59"/>
    </location>
</feature>
<accession>A0A4U0X333</accession>
<dbReference type="EMBL" id="NAJN01000663">
    <property type="protein sequence ID" value="TKA70221.1"/>
    <property type="molecule type" value="Genomic_DNA"/>
</dbReference>
<evidence type="ECO:0000256" key="1">
    <source>
        <dbReference type="ARBA" id="ARBA00004127"/>
    </source>
</evidence>
<sequence>MFTRLRHRTLNSHTLHPSFGPHHRFTTSWLLSPPLLLSLRTTTSLYLFTTLFFILGYESSHSDGVAARRSFSYFTVLSCWGLAFYFAVAAAHTASYWLTGRSLLQRWPRWAQELHGGFYSTVAVFPFIVTVIFWALLSRGAFRTRFSTWTNISQHVLNSVFAFAEIVLTRTEPLPWWHLVALVGLLALYLGLAYVTYGTQGFFVYNFLDDRIGGRGRVAGYVFAVLSATIVVFVIVRYVIKLRMWVTEQKLGMEGKLTTRENVDAFTAMPDGRDVELAVQTKSEPRGVALHE</sequence>
<reference evidence="6 7" key="1">
    <citation type="submission" date="2017-03" db="EMBL/GenBank/DDBJ databases">
        <title>Genomes of endolithic fungi from Antarctica.</title>
        <authorList>
            <person name="Coleine C."/>
            <person name="Masonjones S."/>
            <person name="Stajich J.E."/>
        </authorList>
    </citation>
    <scope>NUCLEOTIDE SEQUENCE [LARGE SCALE GENOMIC DNA]</scope>
    <source>
        <strain evidence="6 7">CCFEE 5187</strain>
    </source>
</reference>
<evidence type="ECO:0000256" key="4">
    <source>
        <dbReference type="ARBA" id="ARBA00023136"/>
    </source>
</evidence>
<organism evidence="6 7">
    <name type="scientific">Cryomyces minteri</name>
    <dbReference type="NCBI Taxonomy" id="331657"/>
    <lineage>
        <taxon>Eukaryota</taxon>
        <taxon>Fungi</taxon>
        <taxon>Dikarya</taxon>
        <taxon>Ascomycota</taxon>
        <taxon>Pezizomycotina</taxon>
        <taxon>Dothideomycetes</taxon>
        <taxon>Dothideomycetes incertae sedis</taxon>
        <taxon>Cryomyces</taxon>
    </lineage>
</organism>
<dbReference type="Proteomes" id="UP000308768">
    <property type="component" value="Unassembled WGS sequence"/>
</dbReference>
<keyword evidence="3 5" id="KW-1133">Transmembrane helix</keyword>
<dbReference type="PANTHER" id="PTHR12242:SF1">
    <property type="entry name" value="MYND-TYPE DOMAIN-CONTAINING PROTEIN"/>
    <property type="match status" value="1"/>
</dbReference>
<dbReference type="GO" id="GO:0016020">
    <property type="term" value="C:membrane"/>
    <property type="evidence" value="ECO:0007669"/>
    <property type="project" value="InterPro"/>
</dbReference>
<comment type="caution">
    <text evidence="6">The sequence shown here is derived from an EMBL/GenBank/DDBJ whole genome shotgun (WGS) entry which is preliminary data.</text>
</comment>
<protein>
    <recommendedName>
        <fullName evidence="8">FAR-17a/AIG1-like protein</fullName>
    </recommendedName>
</protein>
<dbReference type="Pfam" id="PF04750">
    <property type="entry name" value="Far-17a_AIG1"/>
    <property type="match status" value="1"/>
</dbReference>
<feature type="transmembrane region" description="Helical" evidence="5">
    <location>
        <begin position="118"/>
        <end position="137"/>
    </location>
</feature>
<name>A0A4U0X333_9PEZI</name>
<evidence type="ECO:0000256" key="5">
    <source>
        <dbReference type="SAM" id="Phobius"/>
    </source>
</evidence>
<dbReference type="AlphaFoldDB" id="A0A4U0X333"/>
<dbReference type="OrthoDB" id="419711at2759"/>
<gene>
    <name evidence="6" type="ORF">B0A49_06459</name>
</gene>
<evidence type="ECO:0000313" key="6">
    <source>
        <dbReference type="EMBL" id="TKA70221.1"/>
    </source>
</evidence>
<keyword evidence="4 5" id="KW-0472">Membrane</keyword>
<feature type="transmembrane region" description="Helical" evidence="5">
    <location>
        <begin position="176"/>
        <end position="198"/>
    </location>
</feature>
<evidence type="ECO:0000313" key="7">
    <source>
        <dbReference type="Proteomes" id="UP000308768"/>
    </source>
</evidence>
<dbReference type="GO" id="GO:0012505">
    <property type="term" value="C:endomembrane system"/>
    <property type="evidence" value="ECO:0007669"/>
    <property type="project" value="UniProtKB-SubCell"/>
</dbReference>
<dbReference type="InterPro" id="IPR006838">
    <property type="entry name" value="ADTRP_AIG1"/>
</dbReference>
<dbReference type="PANTHER" id="PTHR12242">
    <property type="entry name" value="OS02G0130600 PROTEIN-RELATED"/>
    <property type="match status" value="1"/>
</dbReference>
<comment type="subcellular location">
    <subcellularLocation>
        <location evidence="1">Endomembrane system</location>
        <topology evidence="1">Multi-pass membrane protein</topology>
    </subcellularLocation>
</comment>